<evidence type="ECO:0000256" key="2">
    <source>
        <dbReference type="ARBA" id="ARBA00023015"/>
    </source>
</evidence>
<dbReference type="GO" id="GO:0016987">
    <property type="term" value="F:sigma factor activity"/>
    <property type="evidence" value="ECO:0007669"/>
    <property type="project" value="UniProtKB-KW"/>
</dbReference>
<dbReference type="InterPro" id="IPR014284">
    <property type="entry name" value="RNA_pol_sigma-70_dom"/>
</dbReference>
<dbReference type="Gene3D" id="1.10.10.10">
    <property type="entry name" value="Winged helix-like DNA-binding domain superfamily/Winged helix DNA-binding domain"/>
    <property type="match status" value="1"/>
</dbReference>
<reference evidence="9" key="1">
    <citation type="submission" date="2021-04" db="EMBL/GenBank/DDBJ databases">
        <title>Genome based classification of Actinospica acidithermotolerans sp. nov., an actinobacterium isolated from an Indonesian hot spring.</title>
        <authorList>
            <person name="Kusuma A.B."/>
            <person name="Putra K.E."/>
            <person name="Nafisah S."/>
            <person name="Loh J."/>
            <person name="Nouioui I."/>
            <person name="Goodfellow M."/>
        </authorList>
    </citation>
    <scope>NUCLEOTIDE SEQUENCE</scope>
    <source>
        <strain evidence="9">CSCA 57</strain>
    </source>
</reference>
<name>A0A941IR75_9ACTN</name>
<dbReference type="SUPFAM" id="SSF88946">
    <property type="entry name" value="Sigma2 domain of RNA polymerase sigma factors"/>
    <property type="match status" value="1"/>
</dbReference>
<evidence type="ECO:0000256" key="3">
    <source>
        <dbReference type="ARBA" id="ARBA00023082"/>
    </source>
</evidence>
<feature type="region of interest" description="Disordered" evidence="6">
    <location>
        <begin position="165"/>
        <end position="233"/>
    </location>
</feature>
<evidence type="ECO:0000259" key="8">
    <source>
        <dbReference type="Pfam" id="PF08281"/>
    </source>
</evidence>
<dbReference type="GO" id="GO:0003677">
    <property type="term" value="F:DNA binding"/>
    <property type="evidence" value="ECO:0007669"/>
    <property type="project" value="UniProtKB-KW"/>
</dbReference>
<dbReference type="EMBL" id="JAGSOG010000296">
    <property type="protein sequence ID" value="MBR7838500.1"/>
    <property type="molecule type" value="Genomic_DNA"/>
</dbReference>
<feature type="compositionally biased region" description="Low complexity" evidence="6">
    <location>
        <begin position="197"/>
        <end position="211"/>
    </location>
</feature>
<dbReference type="InterPro" id="IPR013324">
    <property type="entry name" value="RNA_pol_sigma_r3/r4-like"/>
</dbReference>
<comment type="similarity">
    <text evidence="1">Belongs to the sigma-70 factor family. ECF subfamily.</text>
</comment>
<evidence type="ECO:0000259" key="7">
    <source>
        <dbReference type="Pfam" id="PF04542"/>
    </source>
</evidence>
<evidence type="ECO:0000313" key="9">
    <source>
        <dbReference type="EMBL" id="MBR7838500.1"/>
    </source>
</evidence>
<dbReference type="Gene3D" id="1.10.1740.10">
    <property type="match status" value="1"/>
</dbReference>
<dbReference type="Pfam" id="PF08281">
    <property type="entry name" value="Sigma70_r4_2"/>
    <property type="match status" value="1"/>
</dbReference>
<comment type="caution">
    <text evidence="9">The sequence shown here is derived from an EMBL/GenBank/DDBJ whole genome shotgun (WGS) entry which is preliminary data.</text>
</comment>
<dbReference type="AlphaFoldDB" id="A0A941IR75"/>
<feature type="compositionally biased region" description="Polar residues" evidence="6">
    <location>
        <begin position="185"/>
        <end position="196"/>
    </location>
</feature>
<dbReference type="NCBIfam" id="TIGR02937">
    <property type="entry name" value="sigma70-ECF"/>
    <property type="match status" value="1"/>
</dbReference>
<keyword evidence="4" id="KW-0238">DNA-binding</keyword>
<sequence length="233" mass="25011">MAAADKQDADFAEYVAARSLWLRRVAFLLCHDSDRADDLVQTSITKLYIHWPRVVELANLDGYVRTILVNTYLAEQRSPWWKRVTLGHEPTADAAASKDPNPDLALDLGAALASITPRQRAVLVLRFYCDLSVEDAAGQLGCSIGNVKSQTSRGLAAMRRILEPPDTTSHAGAGAGADARGPQDRTGSTRTTSALDTRTAPTPRATRNVPPRNVPPRAVPAPSAGTTAFPEGS</sequence>
<dbReference type="SUPFAM" id="SSF88659">
    <property type="entry name" value="Sigma3 and sigma4 domains of RNA polymerase sigma factors"/>
    <property type="match status" value="1"/>
</dbReference>
<dbReference type="InterPro" id="IPR013325">
    <property type="entry name" value="RNA_pol_sigma_r2"/>
</dbReference>
<dbReference type="GO" id="GO:0006352">
    <property type="term" value="P:DNA-templated transcription initiation"/>
    <property type="evidence" value="ECO:0007669"/>
    <property type="project" value="InterPro"/>
</dbReference>
<dbReference type="InterPro" id="IPR036388">
    <property type="entry name" value="WH-like_DNA-bd_sf"/>
</dbReference>
<dbReference type="InterPro" id="IPR007627">
    <property type="entry name" value="RNA_pol_sigma70_r2"/>
</dbReference>
<keyword evidence="5" id="KW-0804">Transcription</keyword>
<dbReference type="CDD" id="cd06171">
    <property type="entry name" value="Sigma70_r4"/>
    <property type="match status" value="1"/>
</dbReference>
<dbReference type="InterPro" id="IPR039425">
    <property type="entry name" value="RNA_pol_sigma-70-like"/>
</dbReference>
<evidence type="ECO:0000256" key="6">
    <source>
        <dbReference type="SAM" id="MobiDB-lite"/>
    </source>
</evidence>
<protein>
    <submittedName>
        <fullName evidence="9">SigE family RNA polymerase sigma factor</fullName>
    </submittedName>
</protein>
<dbReference type="PANTHER" id="PTHR43133">
    <property type="entry name" value="RNA POLYMERASE ECF-TYPE SIGMA FACTO"/>
    <property type="match status" value="1"/>
</dbReference>
<dbReference type="Proteomes" id="UP000675781">
    <property type="component" value="Unassembled WGS sequence"/>
</dbReference>
<dbReference type="PANTHER" id="PTHR43133:SF50">
    <property type="entry name" value="ECF RNA POLYMERASE SIGMA FACTOR SIGM"/>
    <property type="match status" value="1"/>
</dbReference>
<feature type="domain" description="RNA polymerase sigma-70 region 2" evidence="7">
    <location>
        <begin position="21"/>
        <end position="81"/>
    </location>
</feature>
<keyword evidence="10" id="KW-1185">Reference proteome</keyword>
<accession>A0A941IR75</accession>
<organism evidence="9 10">
    <name type="scientific">Actinospica durhamensis</name>
    <dbReference type="NCBI Taxonomy" id="1508375"/>
    <lineage>
        <taxon>Bacteria</taxon>
        <taxon>Bacillati</taxon>
        <taxon>Actinomycetota</taxon>
        <taxon>Actinomycetes</taxon>
        <taxon>Catenulisporales</taxon>
        <taxon>Actinospicaceae</taxon>
        <taxon>Actinospica</taxon>
    </lineage>
</organism>
<proteinExistence type="inferred from homology"/>
<keyword evidence="3" id="KW-0731">Sigma factor</keyword>
<dbReference type="InterPro" id="IPR013249">
    <property type="entry name" value="RNA_pol_sigma70_r4_t2"/>
</dbReference>
<gene>
    <name evidence="9" type="ORF">KDL01_34860</name>
</gene>
<feature type="domain" description="RNA polymerase sigma factor 70 region 4 type 2" evidence="8">
    <location>
        <begin position="107"/>
        <end position="158"/>
    </location>
</feature>
<dbReference type="Pfam" id="PF04542">
    <property type="entry name" value="Sigma70_r2"/>
    <property type="match status" value="1"/>
</dbReference>
<keyword evidence="2" id="KW-0805">Transcription regulation</keyword>
<dbReference type="RefSeq" id="WP_212532956.1">
    <property type="nucleotide sequence ID" value="NZ_JAGSOG010000296.1"/>
</dbReference>
<evidence type="ECO:0000256" key="1">
    <source>
        <dbReference type="ARBA" id="ARBA00010641"/>
    </source>
</evidence>
<evidence type="ECO:0000256" key="5">
    <source>
        <dbReference type="ARBA" id="ARBA00023163"/>
    </source>
</evidence>
<evidence type="ECO:0000313" key="10">
    <source>
        <dbReference type="Proteomes" id="UP000675781"/>
    </source>
</evidence>
<evidence type="ECO:0000256" key="4">
    <source>
        <dbReference type="ARBA" id="ARBA00023125"/>
    </source>
</evidence>